<feature type="non-terminal residue" evidence="1">
    <location>
        <position position="221"/>
    </location>
</feature>
<evidence type="ECO:0000313" key="2">
    <source>
        <dbReference type="Proteomes" id="UP000789920"/>
    </source>
</evidence>
<feature type="non-terminal residue" evidence="1">
    <location>
        <position position="1"/>
    </location>
</feature>
<proteinExistence type="predicted"/>
<dbReference type="Proteomes" id="UP000789920">
    <property type="component" value="Unassembled WGS sequence"/>
</dbReference>
<comment type="caution">
    <text evidence="1">The sequence shown here is derived from an EMBL/GenBank/DDBJ whole genome shotgun (WGS) entry which is preliminary data.</text>
</comment>
<accession>A0ACA9R1G6</accession>
<name>A0ACA9R1G6_9GLOM</name>
<reference evidence="1" key="1">
    <citation type="submission" date="2021-06" db="EMBL/GenBank/DDBJ databases">
        <authorList>
            <person name="Kallberg Y."/>
            <person name="Tangrot J."/>
            <person name="Rosling A."/>
        </authorList>
    </citation>
    <scope>NUCLEOTIDE SEQUENCE</scope>
    <source>
        <strain evidence="1">MA461A</strain>
    </source>
</reference>
<gene>
    <name evidence="1" type="ORF">RPERSI_LOCUS16635</name>
</gene>
<keyword evidence="2" id="KW-1185">Reference proteome</keyword>
<sequence length="221" mass="25077">SVKNGSLCSHGFAKYKLSNESSQMIKFKYFFPANQSPQIFANGDLVFISGKYVVENSEPCFTIAYSTLIDNKNPSREFDTTDLPICIPHCMYSVVVNHVPKGVNEFIHFGAEAIEYNSVTSKPDVKMDLTIIYLSQYPRFKYLGPSGLNIKLRSTYFISGLFKFSKKDNNANNSDNQDIDRQPDDDIPDQKVVDLEDDIDLQSETDDLEEVQPKKRRKSTG</sequence>
<protein>
    <submittedName>
        <fullName evidence="1">30773_t:CDS:1</fullName>
    </submittedName>
</protein>
<dbReference type="EMBL" id="CAJVQC010041461">
    <property type="protein sequence ID" value="CAG8773016.1"/>
    <property type="molecule type" value="Genomic_DNA"/>
</dbReference>
<evidence type="ECO:0000313" key="1">
    <source>
        <dbReference type="EMBL" id="CAG8773016.1"/>
    </source>
</evidence>
<organism evidence="1 2">
    <name type="scientific">Racocetra persica</name>
    <dbReference type="NCBI Taxonomy" id="160502"/>
    <lineage>
        <taxon>Eukaryota</taxon>
        <taxon>Fungi</taxon>
        <taxon>Fungi incertae sedis</taxon>
        <taxon>Mucoromycota</taxon>
        <taxon>Glomeromycotina</taxon>
        <taxon>Glomeromycetes</taxon>
        <taxon>Diversisporales</taxon>
        <taxon>Gigasporaceae</taxon>
        <taxon>Racocetra</taxon>
    </lineage>
</organism>